<dbReference type="RefSeq" id="XP_029643895.1">
    <property type="nucleotide sequence ID" value="XM_029788035.1"/>
</dbReference>
<dbReference type="AlphaFoldDB" id="A0A6P7T0E9"/>
<name>A0A6P7T0E9_9MOLL</name>
<reference evidence="2" key="1">
    <citation type="submission" date="2025-08" db="UniProtKB">
        <authorList>
            <consortium name="RefSeq"/>
        </authorList>
    </citation>
    <scope>IDENTIFICATION</scope>
</reference>
<gene>
    <name evidence="2" type="primary">LOC115218284</name>
</gene>
<protein>
    <submittedName>
        <fullName evidence="2">Uncharacterized protein LOC115218284</fullName>
    </submittedName>
</protein>
<evidence type="ECO:0000313" key="2">
    <source>
        <dbReference type="RefSeq" id="XP_029643895.1"/>
    </source>
</evidence>
<dbReference type="PANTHER" id="PTHR46060">
    <property type="entry name" value="MARINER MOS1 TRANSPOSASE-LIKE PROTEIN"/>
    <property type="match status" value="1"/>
</dbReference>
<sequence length="128" mass="14698">MVAVLGDDPPALLKVQKGVAIFRWEKESLEDNARSRRPVTDTTEENICCVPYMLMDDRRLIINQIANAISISCKRAENIVHNELVVTRMSSRWVPRILTTDQRTRLITSRENLTLFAEGPAGFFEYFL</sequence>
<proteinExistence type="predicted"/>
<organism evidence="1 2">
    <name type="scientific">Octopus sinensis</name>
    <name type="common">East Asian common octopus</name>
    <dbReference type="NCBI Taxonomy" id="2607531"/>
    <lineage>
        <taxon>Eukaryota</taxon>
        <taxon>Metazoa</taxon>
        <taxon>Spiralia</taxon>
        <taxon>Lophotrochozoa</taxon>
        <taxon>Mollusca</taxon>
        <taxon>Cephalopoda</taxon>
        <taxon>Coleoidea</taxon>
        <taxon>Octopodiformes</taxon>
        <taxon>Octopoda</taxon>
        <taxon>Incirrata</taxon>
        <taxon>Octopodidae</taxon>
        <taxon>Octopus</taxon>
    </lineage>
</organism>
<keyword evidence="1" id="KW-1185">Reference proteome</keyword>
<dbReference type="PANTHER" id="PTHR46060:SF1">
    <property type="entry name" value="MARINER MOS1 TRANSPOSASE-LIKE PROTEIN"/>
    <property type="match status" value="1"/>
</dbReference>
<evidence type="ECO:0000313" key="1">
    <source>
        <dbReference type="Proteomes" id="UP000515154"/>
    </source>
</evidence>
<accession>A0A6P7T0E9</accession>
<dbReference type="KEGG" id="osn:115218284"/>
<dbReference type="InterPro" id="IPR052709">
    <property type="entry name" value="Transposase-MT_Hybrid"/>
</dbReference>
<dbReference type="Proteomes" id="UP000515154">
    <property type="component" value="Linkage group LG13"/>
</dbReference>